<dbReference type="NCBIfam" id="TIGR04540">
    <property type="entry name" value="CLB_0814_fam"/>
    <property type="match status" value="1"/>
</dbReference>
<dbReference type="Proteomes" id="UP001389717">
    <property type="component" value="Unassembled WGS sequence"/>
</dbReference>
<evidence type="ECO:0000313" key="2">
    <source>
        <dbReference type="Proteomes" id="UP001389717"/>
    </source>
</evidence>
<accession>A0ABU9K6Q0</accession>
<keyword evidence="2" id="KW-1185">Reference proteome</keyword>
<protein>
    <submittedName>
        <fullName evidence="1">TIGR04540 family protein</fullName>
    </submittedName>
</protein>
<sequence length="91" mass="10700">MNILQVKLFYKSQRELAVALNEIVDAYWHDEVDNDDFIESIQNLYINNPNKVLKEGEFTTVLKQQCGKRRLEVIERILMNDNKITIESSVN</sequence>
<gene>
    <name evidence="1" type="ORF">AAEO50_02340</name>
</gene>
<organism evidence="1 2">
    <name type="scientific">Rossellomorea oryzaecorticis</name>
    <dbReference type="NCBI Taxonomy" id="1396505"/>
    <lineage>
        <taxon>Bacteria</taxon>
        <taxon>Bacillati</taxon>
        <taxon>Bacillota</taxon>
        <taxon>Bacilli</taxon>
        <taxon>Bacillales</taxon>
        <taxon>Bacillaceae</taxon>
        <taxon>Rossellomorea</taxon>
    </lineage>
</organism>
<evidence type="ECO:0000313" key="1">
    <source>
        <dbReference type="EMBL" id="MEL3971105.1"/>
    </source>
</evidence>
<dbReference type="InterPro" id="IPR030902">
    <property type="entry name" value="CLB_0814_fam"/>
</dbReference>
<dbReference type="EMBL" id="JBBYAF010000003">
    <property type="protein sequence ID" value="MEL3971105.1"/>
    <property type="molecule type" value="Genomic_DNA"/>
</dbReference>
<reference evidence="1 2" key="1">
    <citation type="submission" date="2024-04" db="EMBL/GenBank/DDBJ databases">
        <title>Bacillus oryzaecorticis sp. nov., a moderately halophilic bacterium isolated from rice husks.</title>
        <authorList>
            <person name="Zhu H.-S."/>
        </authorList>
    </citation>
    <scope>NUCLEOTIDE SEQUENCE [LARGE SCALE GENOMIC DNA]</scope>
    <source>
        <strain evidence="1 2">ZC255</strain>
    </source>
</reference>
<comment type="caution">
    <text evidence="1">The sequence shown here is derived from an EMBL/GenBank/DDBJ whole genome shotgun (WGS) entry which is preliminary data.</text>
</comment>
<proteinExistence type="predicted"/>
<name>A0ABU9K6Q0_9BACI</name>
<dbReference type="RefSeq" id="WP_341979994.1">
    <property type="nucleotide sequence ID" value="NZ_JBBYAF010000003.1"/>
</dbReference>